<gene>
    <name evidence="3" type="ORF">HGRIS_005611</name>
</gene>
<sequence length="134" mass="13930">MLSSSGLFLAIVLQAGWAAANPVARAAVPTVKLDAATVTGVSSGSVSKFLGIPFAQPPVGDRRFRLPEPIPAYSGSLKATSFGPSCPQQAVDLPLPKGLADDVVDLLVNTAFKIVFPDSEDCPYGVTSSQRMLI</sequence>
<reference evidence="4" key="1">
    <citation type="submission" date="2024-06" db="EMBL/GenBank/DDBJ databases">
        <title>Multi-omics analyses provide insights into the biosynthesis of the anticancer antibiotic pleurotin in Hohenbuehelia grisea.</title>
        <authorList>
            <person name="Weaver J.A."/>
            <person name="Alberti F."/>
        </authorList>
    </citation>
    <scope>NUCLEOTIDE SEQUENCE [LARGE SCALE GENOMIC DNA]</scope>
    <source>
        <strain evidence="4">T-177</strain>
    </source>
</reference>
<evidence type="ECO:0000313" key="4">
    <source>
        <dbReference type="Proteomes" id="UP001556367"/>
    </source>
</evidence>
<dbReference type="InterPro" id="IPR051093">
    <property type="entry name" value="Neuroligin/BSAL"/>
</dbReference>
<dbReference type="PANTHER" id="PTHR43903">
    <property type="entry name" value="NEUROLIGIN"/>
    <property type="match status" value="1"/>
</dbReference>
<keyword evidence="4" id="KW-1185">Reference proteome</keyword>
<dbReference type="SUPFAM" id="SSF53474">
    <property type="entry name" value="alpha/beta-Hydrolases"/>
    <property type="match status" value="1"/>
</dbReference>
<dbReference type="Pfam" id="PF00135">
    <property type="entry name" value="COesterase"/>
    <property type="match status" value="1"/>
</dbReference>
<feature type="signal peptide" evidence="1">
    <location>
        <begin position="1"/>
        <end position="20"/>
    </location>
</feature>
<evidence type="ECO:0000313" key="3">
    <source>
        <dbReference type="EMBL" id="KAL0960577.1"/>
    </source>
</evidence>
<proteinExistence type="predicted"/>
<dbReference type="InterPro" id="IPR002018">
    <property type="entry name" value="CarbesteraseB"/>
</dbReference>
<dbReference type="Gene3D" id="3.40.50.1820">
    <property type="entry name" value="alpha/beta hydrolase"/>
    <property type="match status" value="1"/>
</dbReference>
<feature type="domain" description="Carboxylesterase type B" evidence="2">
    <location>
        <begin position="29"/>
        <end position="122"/>
    </location>
</feature>
<dbReference type="EMBL" id="JASNQZ010000001">
    <property type="protein sequence ID" value="KAL0960577.1"/>
    <property type="molecule type" value="Genomic_DNA"/>
</dbReference>
<organism evidence="3 4">
    <name type="scientific">Hohenbuehelia grisea</name>
    <dbReference type="NCBI Taxonomy" id="104357"/>
    <lineage>
        <taxon>Eukaryota</taxon>
        <taxon>Fungi</taxon>
        <taxon>Dikarya</taxon>
        <taxon>Basidiomycota</taxon>
        <taxon>Agaricomycotina</taxon>
        <taxon>Agaricomycetes</taxon>
        <taxon>Agaricomycetidae</taxon>
        <taxon>Agaricales</taxon>
        <taxon>Pleurotineae</taxon>
        <taxon>Pleurotaceae</taxon>
        <taxon>Hohenbuehelia</taxon>
    </lineage>
</organism>
<keyword evidence="1" id="KW-0732">Signal</keyword>
<evidence type="ECO:0000256" key="1">
    <source>
        <dbReference type="SAM" id="SignalP"/>
    </source>
</evidence>
<name>A0ABR3JYC4_9AGAR</name>
<dbReference type="InterPro" id="IPR029058">
    <property type="entry name" value="AB_hydrolase_fold"/>
</dbReference>
<dbReference type="Proteomes" id="UP001556367">
    <property type="component" value="Unassembled WGS sequence"/>
</dbReference>
<comment type="caution">
    <text evidence="3">The sequence shown here is derived from an EMBL/GenBank/DDBJ whole genome shotgun (WGS) entry which is preliminary data.</text>
</comment>
<accession>A0ABR3JYC4</accession>
<evidence type="ECO:0000259" key="2">
    <source>
        <dbReference type="Pfam" id="PF00135"/>
    </source>
</evidence>
<feature type="chain" id="PRO_5047404373" description="Carboxylesterase type B domain-containing protein" evidence="1">
    <location>
        <begin position="21"/>
        <end position="134"/>
    </location>
</feature>
<protein>
    <recommendedName>
        <fullName evidence="2">Carboxylesterase type B domain-containing protein</fullName>
    </recommendedName>
</protein>